<reference evidence="1" key="1">
    <citation type="submission" date="2022-01" db="EMBL/GenBank/DDBJ databases">
        <title>Whole genome-based taxonomy of the Shewanellaceae.</title>
        <authorList>
            <person name="Martin-Rodriguez A.J."/>
        </authorList>
    </citation>
    <scope>NUCLEOTIDE SEQUENCE</scope>
    <source>
        <strain evidence="1">DSM 16422</strain>
    </source>
</reference>
<gene>
    <name evidence="1" type="ORF">L2672_09700</name>
</gene>
<organism evidence="1 2">
    <name type="scientific">Shewanella gaetbuli</name>
    <dbReference type="NCBI Taxonomy" id="220752"/>
    <lineage>
        <taxon>Bacteria</taxon>
        <taxon>Pseudomonadati</taxon>
        <taxon>Pseudomonadota</taxon>
        <taxon>Gammaproteobacteria</taxon>
        <taxon>Alteromonadales</taxon>
        <taxon>Shewanellaceae</taxon>
        <taxon>Shewanella</taxon>
    </lineage>
</organism>
<sequence length="100" mass="11130">MTSMTRSALLAQLTSHFEDLPLFSAECALSPNIDKRVLGEMINNRTFTIKELTSQLALVLGVNVIEDCPNATGEMTQERARLVSNFYTYCGFDQLPRNVG</sequence>
<accession>A0A9X2CKC3</accession>
<dbReference type="EMBL" id="JAKIKP010000006">
    <property type="protein sequence ID" value="MCL1142966.1"/>
    <property type="molecule type" value="Genomic_DNA"/>
</dbReference>
<name>A0A9X2CKC3_9GAMM</name>
<dbReference type="AlphaFoldDB" id="A0A9X2CKC3"/>
<evidence type="ECO:0000313" key="2">
    <source>
        <dbReference type="Proteomes" id="UP001139333"/>
    </source>
</evidence>
<dbReference type="Proteomes" id="UP001139333">
    <property type="component" value="Unassembled WGS sequence"/>
</dbReference>
<protein>
    <submittedName>
        <fullName evidence="1">Uncharacterized protein</fullName>
    </submittedName>
</protein>
<evidence type="ECO:0000313" key="1">
    <source>
        <dbReference type="EMBL" id="MCL1142966.1"/>
    </source>
</evidence>
<comment type="caution">
    <text evidence="1">The sequence shown here is derived from an EMBL/GenBank/DDBJ whole genome shotgun (WGS) entry which is preliminary data.</text>
</comment>
<keyword evidence="2" id="KW-1185">Reference proteome</keyword>
<dbReference type="RefSeq" id="WP_248995652.1">
    <property type="nucleotide sequence ID" value="NZ_JAKIKP010000006.1"/>
</dbReference>
<proteinExistence type="predicted"/>